<evidence type="ECO:0000256" key="1">
    <source>
        <dbReference type="SAM" id="MobiDB-lite"/>
    </source>
</evidence>
<sequence>MDMVDAPELTSMTRRRTVRPLVAAWVFVFVMLTAGFIWLSLSTDDLPPGDDLGAPDQHNEVAATIQDIAITSPVAQADDGQGDDPSPATDGGSAPEAAGLVRAPIDGLTMAGANGPLPVLGPDGMVAWKEYARPVENMDNRPKIAIIVTGVGLNARATEMAIKQLPGQVDLAFSPYGRRLQHWMDMSRAHGHEGFLMIPTEPLNYPENDPGPHTLLAGASARDNLKKLDWLLSRLTGYVGVVNEMGSKFTASEEDVLPILEDLNGRGLMLLDSRSTRFSVAAKLARRISMPRAFNNLFIDNSLSAEEISRNLTTLENTARTYGTAVGVARAFPLTIREIEKWTRQLEARGIQIVPVTAIANRQPIR</sequence>
<protein>
    <recommendedName>
        <fullName evidence="4">Divergent polysaccharide deacetylase family protein</fullName>
    </recommendedName>
</protein>
<dbReference type="AlphaFoldDB" id="A0A3B0S2M2"/>
<evidence type="ECO:0000313" key="3">
    <source>
        <dbReference type="EMBL" id="VAV94648.1"/>
    </source>
</evidence>
<keyword evidence="2" id="KW-0472">Membrane</keyword>
<dbReference type="GO" id="GO:0005975">
    <property type="term" value="P:carbohydrate metabolic process"/>
    <property type="evidence" value="ECO:0007669"/>
    <property type="project" value="InterPro"/>
</dbReference>
<proteinExistence type="predicted"/>
<dbReference type="Pfam" id="PF04748">
    <property type="entry name" value="Polysacc_deac_2"/>
    <property type="match status" value="1"/>
</dbReference>
<evidence type="ECO:0008006" key="4">
    <source>
        <dbReference type="Google" id="ProtNLM"/>
    </source>
</evidence>
<evidence type="ECO:0000256" key="2">
    <source>
        <dbReference type="SAM" id="Phobius"/>
    </source>
</evidence>
<name>A0A3B0S2M2_9ZZZZ</name>
<dbReference type="CDD" id="cd10936">
    <property type="entry name" value="CE4_DAC2"/>
    <property type="match status" value="1"/>
</dbReference>
<keyword evidence="2" id="KW-0812">Transmembrane</keyword>
<dbReference type="SUPFAM" id="SSF88713">
    <property type="entry name" value="Glycoside hydrolase/deacetylase"/>
    <property type="match status" value="1"/>
</dbReference>
<dbReference type="Gene3D" id="3.20.20.370">
    <property type="entry name" value="Glycoside hydrolase/deacetylase"/>
    <property type="match status" value="1"/>
</dbReference>
<dbReference type="InterPro" id="IPR006837">
    <property type="entry name" value="Divergent_DAC"/>
</dbReference>
<keyword evidence="2" id="KW-1133">Transmembrane helix</keyword>
<accession>A0A3B0S2M2</accession>
<feature type="region of interest" description="Disordered" evidence="1">
    <location>
        <begin position="75"/>
        <end position="97"/>
    </location>
</feature>
<organism evidence="3">
    <name type="scientific">hydrothermal vent metagenome</name>
    <dbReference type="NCBI Taxonomy" id="652676"/>
    <lineage>
        <taxon>unclassified sequences</taxon>
        <taxon>metagenomes</taxon>
        <taxon>ecological metagenomes</taxon>
    </lineage>
</organism>
<dbReference type="EMBL" id="UOEJ01000062">
    <property type="protein sequence ID" value="VAV94648.1"/>
    <property type="molecule type" value="Genomic_DNA"/>
</dbReference>
<feature type="transmembrane region" description="Helical" evidence="2">
    <location>
        <begin position="21"/>
        <end position="41"/>
    </location>
</feature>
<gene>
    <name evidence="3" type="ORF">MNBD_ALPHA01-1073</name>
</gene>
<dbReference type="PANTHER" id="PTHR30105">
    <property type="entry name" value="UNCHARACTERIZED YIBQ-RELATED"/>
    <property type="match status" value="1"/>
</dbReference>
<dbReference type="PANTHER" id="PTHR30105:SF2">
    <property type="entry name" value="DIVERGENT POLYSACCHARIDE DEACETYLASE SUPERFAMILY"/>
    <property type="match status" value="1"/>
</dbReference>
<dbReference type="InterPro" id="IPR011330">
    <property type="entry name" value="Glyco_hydro/deAcase_b/a-brl"/>
</dbReference>
<reference evidence="3" key="1">
    <citation type="submission" date="2018-06" db="EMBL/GenBank/DDBJ databases">
        <authorList>
            <person name="Zhirakovskaya E."/>
        </authorList>
    </citation>
    <scope>NUCLEOTIDE SEQUENCE</scope>
</reference>